<keyword evidence="1" id="KW-0560">Oxidoreductase</keyword>
<dbReference type="Pfam" id="PF01243">
    <property type="entry name" value="PNPOx_N"/>
    <property type="match status" value="1"/>
</dbReference>
<dbReference type="Gene3D" id="2.30.110.10">
    <property type="entry name" value="Electron Transport, Fmn-binding Protein, Chain A"/>
    <property type="match status" value="1"/>
</dbReference>
<accession>A0ABN2TQG9</accession>
<dbReference type="InterPro" id="IPR012349">
    <property type="entry name" value="Split_barrel_FMN-bd"/>
</dbReference>
<dbReference type="PANTHER" id="PTHR35176">
    <property type="entry name" value="HEME OXYGENASE HI_0854-RELATED"/>
    <property type="match status" value="1"/>
</dbReference>
<dbReference type="InterPro" id="IPR052019">
    <property type="entry name" value="F420H2_bilvrd_red/Heme_oxyg"/>
</dbReference>
<evidence type="ECO:0000256" key="2">
    <source>
        <dbReference type="SAM" id="MobiDB-lite"/>
    </source>
</evidence>
<dbReference type="EMBL" id="BAAAPC010000032">
    <property type="protein sequence ID" value="GAA2016168.1"/>
    <property type="molecule type" value="Genomic_DNA"/>
</dbReference>
<name>A0ABN2TQG9_9ACTN</name>
<evidence type="ECO:0000256" key="1">
    <source>
        <dbReference type="ARBA" id="ARBA00023002"/>
    </source>
</evidence>
<dbReference type="RefSeq" id="WP_425573572.1">
    <property type="nucleotide sequence ID" value="NZ_BAAAPC010000032.1"/>
</dbReference>
<dbReference type="SUPFAM" id="SSF50475">
    <property type="entry name" value="FMN-binding split barrel"/>
    <property type="match status" value="1"/>
</dbReference>
<feature type="domain" description="Pyridoxamine 5'-phosphate oxidase N-terminal" evidence="3">
    <location>
        <begin position="46"/>
        <end position="143"/>
    </location>
</feature>
<dbReference type="Proteomes" id="UP001501585">
    <property type="component" value="Unassembled WGS sequence"/>
</dbReference>
<comment type="caution">
    <text evidence="4">The sequence shown here is derived from an EMBL/GenBank/DDBJ whole genome shotgun (WGS) entry which is preliminary data.</text>
</comment>
<protein>
    <submittedName>
        <fullName evidence="4">PPOX class F420-dependent oxidoreductase</fullName>
    </submittedName>
</protein>
<keyword evidence="5" id="KW-1185">Reference proteome</keyword>
<feature type="region of interest" description="Disordered" evidence="2">
    <location>
        <begin position="1"/>
        <end position="39"/>
    </location>
</feature>
<evidence type="ECO:0000313" key="5">
    <source>
        <dbReference type="Proteomes" id="UP001501585"/>
    </source>
</evidence>
<organism evidence="4 5">
    <name type="scientific">Nocardiopsis rhodophaea</name>
    <dbReference type="NCBI Taxonomy" id="280238"/>
    <lineage>
        <taxon>Bacteria</taxon>
        <taxon>Bacillati</taxon>
        <taxon>Actinomycetota</taxon>
        <taxon>Actinomycetes</taxon>
        <taxon>Streptosporangiales</taxon>
        <taxon>Nocardiopsidaceae</taxon>
        <taxon>Nocardiopsis</taxon>
    </lineage>
</organism>
<dbReference type="PANTHER" id="PTHR35176:SF6">
    <property type="entry name" value="HEME OXYGENASE HI_0854-RELATED"/>
    <property type="match status" value="1"/>
</dbReference>
<gene>
    <name evidence="4" type="ORF">GCM10009799_50420</name>
</gene>
<dbReference type="InterPro" id="IPR011576">
    <property type="entry name" value="Pyridox_Oxase_N"/>
</dbReference>
<proteinExistence type="predicted"/>
<sequence length="187" mass="20580">MPDMPVQKNTADEGADSSRADQAAPTSGTTGHGSGNRRAQIRMTETEVTDFLATHRKVQVATVGRHGEPHLSTLFYAMVDGRLAFWTYATAQKTVNLRRDKRMTCLVETGEDYAELRGVALYGTAEVTDDPETVMRVGTDVTAVMTGASPEELRTPEAQEQLARAGRKRAAVFLDVDRVVSWDHRKL</sequence>
<reference evidence="4 5" key="1">
    <citation type="journal article" date="2019" name="Int. J. Syst. Evol. Microbiol.">
        <title>The Global Catalogue of Microorganisms (GCM) 10K type strain sequencing project: providing services to taxonomists for standard genome sequencing and annotation.</title>
        <authorList>
            <consortium name="The Broad Institute Genomics Platform"/>
            <consortium name="The Broad Institute Genome Sequencing Center for Infectious Disease"/>
            <person name="Wu L."/>
            <person name="Ma J."/>
        </authorList>
    </citation>
    <scope>NUCLEOTIDE SEQUENCE [LARGE SCALE GENOMIC DNA]</scope>
    <source>
        <strain evidence="4 5">JCM 15313</strain>
    </source>
</reference>
<evidence type="ECO:0000259" key="3">
    <source>
        <dbReference type="Pfam" id="PF01243"/>
    </source>
</evidence>
<evidence type="ECO:0000313" key="4">
    <source>
        <dbReference type="EMBL" id="GAA2016168.1"/>
    </source>
</evidence>